<evidence type="ECO:0000313" key="2">
    <source>
        <dbReference type="Proteomes" id="UP001145114"/>
    </source>
</evidence>
<reference evidence="1" key="1">
    <citation type="submission" date="2022-06" db="EMBL/GenBank/DDBJ databases">
        <title>Phylogenomic reconstructions and comparative analyses of Kickxellomycotina fungi.</title>
        <authorList>
            <person name="Reynolds N.K."/>
            <person name="Stajich J.E."/>
            <person name="Barry K."/>
            <person name="Grigoriev I.V."/>
            <person name="Crous P."/>
            <person name="Smith M.E."/>
        </authorList>
    </citation>
    <scope>NUCLEOTIDE SEQUENCE</scope>
    <source>
        <strain evidence="1">RSA 2271</strain>
    </source>
</reference>
<proteinExistence type="predicted"/>
<evidence type="ECO:0000313" key="1">
    <source>
        <dbReference type="EMBL" id="KAJ1673317.1"/>
    </source>
</evidence>
<organism evidence="1 2">
    <name type="scientific">Spiromyces aspiralis</name>
    <dbReference type="NCBI Taxonomy" id="68401"/>
    <lineage>
        <taxon>Eukaryota</taxon>
        <taxon>Fungi</taxon>
        <taxon>Fungi incertae sedis</taxon>
        <taxon>Zoopagomycota</taxon>
        <taxon>Kickxellomycotina</taxon>
        <taxon>Kickxellomycetes</taxon>
        <taxon>Kickxellales</taxon>
        <taxon>Kickxellaceae</taxon>
        <taxon>Spiromyces</taxon>
    </lineage>
</organism>
<feature type="non-terminal residue" evidence="1">
    <location>
        <position position="72"/>
    </location>
</feature>
<keyword evidence="2" id="KW-1185">Reference proteome</keyword>
<dbReference type="Proteomes" id="UP001145114">
    <property type="component" value="Unassembled WGS sequence"/>
</dbReference>
<dbReference type="EMBL" id="JAMZIH010007103">
    <property type="protein sequence ID" value="KAJ1673317.1"/>
    <property type="molecule type" value="Genomic_DNA"/>
</dbReference>
<protein>
    <submittedName>
        <fullName evidence="1">Uncharacterized protein</fullName>
    </submittedName>
</protein>
<sequence length="72" mass="7898">MEQETAEGEDDDEEEEWGEDQVLGVEGVGGAIERESTRGGAMRRRMATLLRPLPLEESRAAEASLGLETPRP</sequence>
<accession>A0ACC1HDG8</accession>
<name>A0ACC1HDG8_9FUNG</name>
<comment type="caution">
    <text evidence="1">The sequence shown here is derived from an EMBL/GenBank/DDBJ whole genome shotgun (WGS) entry which is preliminary data.</text>
</comment>
<gene>
    <name evidence="1" type="ORF">EV182_005474</name>
</gene>